<dbReference type="PANTHER" id="PTHR22761">
    <property type="entry name" value="CHARGED MULTIVESICULAR BODY PROTEIN"/>
    <property type="match status" value="1"/>
</dbReference>
<sequence>MNRIFGSSKPKAPPPNLTDCISNVDSRGESVEKKIQMLDRDLLKYKEQMKKMREGPSKNMVKQKAMRVLKQKKMYENQLENLRNQSFNMEQANFATQTLKDTKTTVDAMKLGVQQMKKEYKKINIDQIEDLQDDMEDMLEQANEVQEALGRQYGMPEIDDADLDAELDALGDEMFMDDAAYLDDASKAPSVPGSLPGEPSSTKSRTKDGIKVDEFGLPELPS</sequence>
<evidence type="ECO:0000256" key="2">
    <source>
        <dbReference type="ARBA" id="ARBA00023054"/>
    </source>
</evidence>
<evidence type="ECO:0000256" key="5">
    <source>
        <dbReference type="SAM" id="MobiDB-lite"/>
    </source>
</evidence>
<reference evidence="6" key="1">
    <citation type="journal article" date="2013" name="Genome Biol. Evol.">
        <title>Punctuated emergences of genetic and phenotypic innovations in eumetazoan, bilaterian, euteleostome, and hominidae ancestors.</title>
        <authorList>
            <person name="Wenger Y."/>
            <person name="Galliot B."/>
        </authorList>
    </citation>
    <scope>NUCLEOTIDE SEQUENCE</scope>
    <source>
        <tissue evidence="6">Whole animals</tissue>
    </source>
</reference>
<dbReference type="Pfam" id="PF03357">
    <property type="entry name" value="Snf7"/>
    <property type="match status" value="1"/>
</dbReference>
<feature type="region of interest" description="Disordered" evidence="5">
    <location>
        <begin position="1"/>
        <end position="32"/>
    </location>
</feature>
<dbReference type="GO" id="GO:0006900">
    <property type="term" value="P:vesicle budding from membrane"/>
    <property type="evidence" value="ECO:0007669"/>
    <property type="project" value="TreeGrafter"/>
</dbReference>
<evidence type="ECO:0000256" key="4">
    <source>
        <dbReference type="SAM" id="Coils"/>
    </source>
</evidence>
<evidence type="ECO:0000256" key="3">
    <source>
        <dbReference type="ARBA" id="ARBA00041078"/>
    </source>
</evidence>
<keyword evidence="2 4" id="KW-0175">Coiled coil</keyword>
<accession>T2M4A3</accession>
<feature type="region of interest" description="Disordered" evidence="5">
    <location>
        <begin position="185"/>
        <end position="222"/>
    </location>
</feature>
<feature type="coiled-coil region" evidence="4">
    <location>
        <begin position="121"/>
        <end position="148"/>
    </location>
</feature>
<dbReference type="Gene3D" id="1.10.287.1060">
    <property type="entry name" value="ESAT-6-like"/>
    <property type="match status" value="1"/>
</dbReference>
<dbReference type="InterPro" id="IPR005024">
    <property type="entry name" value="Snf7_fam"/>
</dbReference>
<feature type="coiled-coil region" evidence="4">
    <location>
        <begin position="35"/>
        <end position="92"/>
    </location>
</feature>
<feature type="compositionally biased region" description="Basic and acidic residues" evidence="5">
    <location>
        <begin position="205"/>
        <end position="214"/>
    </location>
</feature>
<dbReference type="EMBL" id="HAAD01000659">
    <property type="protein sequence ID" value="CDG66891.1"/>
    <property type="molecule type" value="mRNA"/>
</dbReference>
<gene>
    <name evidence="6" type="primary">CHMP5</name>
</gene>
<evidence type="ECO:0000256" key="1">
    <source>
        <dbReference type="ARBA" id="ARBA00006190"/>
    </source>
</evidence>
<dbReference type="OrthoDB" id="3973241at2759"/>
<protein>
    <recommendedName>
        <fullName evidence="3">Charged multivesicular body protein 5</fullName>
    </recommendedName>
</protein>
<dbReference type="GO" id="GO:0032511">
    <property type="term" value="P:late endosome to vacuole transport via multivesicular body sorting pathway"/>
    <property type="evidence" value="ECO:0007669"/>
    <property type="project" value="TreeGrafter"/>
</dbReference>
<dbReference type="GO" id="GO:0005771">
    <property type="term" value="C:multivesicular body"/>
    <property type="evidence" value="ECO:0007669"/>
    <property type="project" value="TreeGrafter"/>
</dbReference>
<dbReference type="AlphaFoldDB" id="T2M4A3"/>
<comment type="similarity">
    <text evidence="1">Belongs to the SNF7 family.</text>
</comment>
<name>T2M4A3_HYDVU</name>
<evidence type="ECO:0000313" key="6">
    <source>
        <dbReference type="EMBL" id="CDG66891.1"/>
    </source>
</evidence>
<organism evidence="6">
    <name type="scientific">Hydra vulgaris</name>
    <name type="common">Hydra</name>
    <name type="synonym">Hydra attenuata</name>
    <dbReference type="NCBI Taxonomy" id="6087"/>
    <lineage>
        <taxon>Eukaryota</taxon>
        <taxon>Metazoa</taxon>
        <taxon>Cnidaria</taxon>
        <taxon>Hydrozoa</taxon>
        <taxon>Hydroidolina</taxon>
        <taxon>Anthoathecata</taxon>
        <taxon>Aplanulata</taxon>
        <taxon>Hydridae</taxon>
        <taxon>Hydra</taxon>
    </lineage>
</organism>
<proteinExistence type="evidence at transcript level"/>
<dbReference type="OMA" id="GVKQMQK"/>
<dbReference type="PANTHER" id="PTHR22761:SF12">
    <property type="entry name" value="CHARGED MULTIVESICULAR BODY PROTEIN 5"/>
    <property type="match status" value="1"/>
</dbReference>
<dbReference type="Gene3D" id="6.10.250.1710">
    <property type="match status" value="1"/>
</dbReference>